<evidence type="ECO:0000256" key="1">
    <source>
        <dbReference type="ARBA" id="ARBA00009437"/>
    </source>
</evidence>
<keyword evidence="3 6" id="KW-0238">DNA-binding</keyword>
<dbReference type="PROSITE" id="PS50931">
    <property type="entry name" value="HTH_LYSR"/>
    <property type="match status" value="1"/>
</dbReference>
<dbReference type="SUPFAM" id="SSF53850">
    <property type="entry name" value="Periplasmic binding protein-like II"/>
    <property type="match status" value="1"/>
</dbReference>
<evidence type="ECO:0000259" key="5">
    <source>
        <dbReference type="PROSITE" id="PS50931"/>
    </source>
</evidence>
<dbReference type="Gene3D" id="3.40.190.290">
    <property type="match status" value="1"/>
</dbReference>
<dbReference type="AlphaFoldDB" id="A0A561T078"/>
<dbReference type="GO" id="GO:0003677">
    <property type="term" value="F:DNA binding"/>
    <property type="evidence" value="ECO:0007669"/>
    <property type="project" value="UniProtKB-KW"/>
</dbReference>
<dbReference type="GO" id="GO:0005829">
    <property type="term" value="C:cytosol"/>
    <property type="evidence" value="ECO:0007669"/>
    <property type="project" value="TreeGrafter"/>
</dbReference>
<dbReference type="Pfam" id="PF00126">
    <property type="entry name" value="HTH_1"/>
    <property type="match status" value="1"/>
</dbReference>
<dbReference type="Pfam" id="PF03466">
    <property type="entry name" value="LysR_substrate"/>
    <property type="match status" value="1"/>
</dbReference>
<dbReference type="PANTHER" id="PTHR30419">
    <property type="entry name" value="HTH-TYPE TRANSCRIPTIONAL REGULATOR YBHD"/>
    <property type="match status" value="1"/>
</dbReference>
<name>A0A561T078_9PSEU</name>
<dbReference type="InterPro" id="IPR050950">
    <property type="entry name" value="HTH-type_LysR_regulators"/>
</dbReference>
<dbReference type="GO" id="GO:0003700">
    <property type="term" value="F:DNA-binding transcription factor activity"/>
    <property type="evidence" value="ECO:0007669"/>
    <property type="project" value="InterPro"/>
</dbReference>
<sequence length="312" mass="32438">MDRRQLEYFLAVAAHGSFTGAAAALHVAQPSLSHSIKAIEREVGALLFHRRSRGVVLTAAGEALLRPAQQVLMDFAAASAAVRMVSDLTAGRLDIVAQTTLAVHPLADLVGVFRKAYPAVVVGIEDPEHAAAVAEMVRGGHSELGLTDFSIPVDDLRTFELPDQEMLVVLPPDTDTGPNGSLTVAQVVAFDLVVTPPGTNSRAILESALSGAALPLRVAVETPHRAAIVPLVLAGAGATLLPRPMAEDAARQGARIAALDPPVSRRVQLLSRCAPLSPAGRAFLRIVMAATGGDSEFVDSSRGDAGGEIPTS</sequence>
<keyword evidence="7" id="KW-1185">Reference proteome</keyword>
<evidence type="ECO:0000313" key="6">
    <source>
        <dbReference type="EMBL" id="TWF80526.1"/>
    </source>
</evidence>
<keyword evidence="4" id="KW-0804">Transcription</keyword>
<dbReference type="SUPFAM" id="SSF46785">
    <property type="entry name" value="Winged helix' DNA-binding domain"/>
    <property type="match status" value="1"/>
</dbReference>
<reference evidence="6 7" key="1">
    <citation type="submission" date="2019-06" db="EMBL/GenBank/DDBJ databases">
        <title>Sequencing the genomes of 1000 actinobacteria strains.</title>
        <authorList>
            <person name="Klenk H.-P."/>
        </authorList>
    </citation>
    <scope>NUCLEOTIDE SEQUENCE [LARGE SCALE GENOMIC DNA]</scope>
    <source>
        <strain evidence="6 7">DSM 45671</strain>
    </source>
</reference>
<evidence type="ECO:0000313" key="7">
    <source>
        <dbReference type="Proteomes" id="UP000321261"/>
    </source>
</evidence>
<dbReference type="Gene3D" id="1.10.10.10">
    <property type="entry name" value="Winged helix-like DNA-binding domain superfamily/Winged helix DNA-binding domain"/>
    <property type="match status" value="1"/>
</dbReference>
<comment type="similarity">
    <text evidence="1">Belongs to the LysR transcriptional regulatory family.</text>
</comment>
<dbReference type="PRINTS" id="PR00039">
    <property type="entry name" value="HTHLYSR"/>
</dbReference>
<feature type="domain" description="HTH lysR-type" evidence="5">
    <location>
        <begin position="1"/>
        <end position="58"/>
    </location>
</feature>
<evidence type="ECO:0000256" key="2">
    <source>
        <dbReference type="ARBA" id="ARBA00023015"/>
    </source>
</evidence>
<dbReference type="InterPro" id="IPR000847">
    <property type="entry name" value="LysR_HTH_N"/>
</dbReference>
<gene>
    <name evidence="6" type="ORF">FHX44_116469</name>
</gene>
<evidence type="ECO:0000256" key="3">
    <source>
        <dbReference type="ARBA" id="ARBA00023125"/>
    </source>
</evidence>
<dbReference type="InterPro" id="IPR036388">
    <property type="entry name" value="WH-like_DNA-bd_sf"/>
</dbReference>
<evidence type="ECO:0000256" key="4">
    <source>
        <dbReference type="ARBA" id="ARBA00023163"/>
    </source>
</evidence>
<keyword evidence="2" id="KW-0805">Transcription regulation</keyword>
<dbReference type="CDD" id="cd05466">
    <property type="entry name" value="PBP2_LTTR_substrate"/>
    <property type="match status" value="1"/>
</dbReference>
<dbReference type="RefSeq" id="WP_147259185.1">
    <property type="nucleotide sequence ID" value="NZ_VIWU01000001.1"/>
</dbReference>
<dbReference type="InterPro" id="IPR005119">
    <property type="entry name" value="LysR_subst-bd"/>
</dbReference>
<proteinExistence type="inferred from homology"/>
<protein>
    <submittedName>
        <fullName evidence="6">DNA-binding transcriptional LysR family regulator</fullName>
    </submittedName>
</protein>
<dbReference type="Proteomes" id="UP000321261">
    <property type="component" value="Unassembled WGS sequence"/>
</dbReference>
<dbReference type="OrthoDB" id="3181812at2"/>
<accession>A0A561T078</accession>
<dbReference type="FunFam" id="1.10.10.10:FF:000001">
    <property type="entry name" value="LysR family transcriptional regulator"/>
    <property type="match status" value="1"/>
</dbReference>
<organism evidence="6 7">
    <name type="scientific">Pseudonocardia hierapolitana</name>
    <dbReference type="NCBI Taxonomy" id="1128676"/>
    <lineage>
        <taxon>Bacteria</taxon>
        <taxon>Bacillati</taxon>
        <taxon>Actinomycetota</taxon>
        <taxon>Actinomycetes</taxon>
        <taxon>Pseudonocardiales</taxon>
        <taxon>Pseudonocardiaceae</taxon>
        <taxon>Pseudonocardia</taxon>
    </lineage>
</organism>
<dbReference type="EMBL" id="VIWU01000001">
    <property type="protein sequence ID" value="TWF80526.1"/>
    <property type="molecule type" value="Genomic_DNA"/>
</dbReference>
<comment type="caution">
    <text evidence="6">The sequence shown here is derived from an EMBL/GenBank/DDBJ whole genome shotgun (WGS) entry which is preliminary data.</text>
</comment>
<dbReference type="InterPro" id="IPR036390">
    <property type="entry name" value="WH_DNA-bd_sf"/>
</dbReference>